<dbReference type="PANTHER" id="PTHR40072">
    <property type="entry name" value="MOLYBDOPTERIN-GUANINE DINUCLEOTIDE BIOSYNTHESIS ADAPTER PROTEIN-RELATED"/>
    <property type="match status" value="1"/>
</dbReference>
<organism evidence="2 3">
    <name type="scientific">Methanogenium organophilum</name>
    <dbReference type="NCBI Taxonomy" id="2199"/>
    <lineage>
        <taxon>Archaea</taxon>
        <taxon>Methanobacteriati</taxon>
        <taxon>Methanobacteriota</taxon>
        <taxon>Stenosarchaea group</taxon>
        <taxon>Methanomicrobia</taxon>
        <taxon>Methanomicrobiales</taxon>
        <taxon>Methanomicrobiaceae</taxon>
        <taxon>Methanogenium</taxon>
    </lineage>
</organism>
<dbReference type="RefSeq" id="WP_268185890.1">
    <property type="nucleotide sequence ID" value="NZ_CP113361.1"/>
</dbReference>
<dbReference type="SUPFAM" id="SSF54690">
    <property type="entry name" value="Molybdopterin synthase subunit MoaE"/>
    <property type="match status" value="1"/>
</dbReference>
<dbReference type="GO" id="GO:0005525">
    <property type="term" value="F:GTP binding"/>
    <property type="evidence" value="ECO:0007669"/>
    <property type="project" value="InterPro"/>
</dbReference>
<dbReference type="GeneID" id="76835366"/>
<feature type="domain" description="Molybdopterin-guanine dinucleotide biosynthesis protein B (MobB)" evidence="1">
    <location>
        <begin position="3"/>
        <end position="115"/>
    </location>
</feature>
<sequence>MRIIHVVGRSNSGKTTFIHSLIPLLKNHGKTAVIKHLHSHHFELSPGKDTTTHYEHGADIVIGTDPEKAMAAIRNGSLYDMLDLLADQGVEYTIIEGHKAESFPKVVIGDLEIEQCILRNPKPEDVLTQISEFAEVFTLQGLVQELKRDCMSDETGCIAAFNGIVRKVTGSEITESMDFSDTTTINALSEDIQKDMEQIPGVLGVRFHHRTGVIPAGDNLTYIAVIAKHRQEAFAALMQGIDRMKHELHDVGKTLEGEYHGNA</sequence>
<reference evidence="2" key="1">
    <citation type="submission" date="2022-11" db="EMBL/GenBank/DDBJ databases">
        <title>Complete genome sequence of Methanogenium organophilum DSM 3596.</title>
        <authorList>
            <person name="Chen S.-C."/>
            <person name="Lai S.-J."/>
            <person name="You Y.-T."/>
        </authorList>
    </citation>
    <scope>NUCLEOTIDE SEQUENCE</scope>
    <source>
        <strain evidence="2">DSM 3596</strain>
    </source>
</reference>
<dbReference type="GO" id="GO:0006777">
    <property type="term" value="P:Mo-molybdopterin cofactor biosynthetic process"/>
    <property type="evidence" value="ECO:0007669"/>
    <property type="project" value="InterPro"/>
</dbReference>
<dbReference type="Proteomes" id="UP001163096">
    <property type="component" value="Chromosome"/>
</dbReference>
<dbReference type="Gene3D" id="3.90.1170.40">
    <property type="entry name" value="Molybdopterin biosynthesis MoaE subunit"/>
    <property type="match status" value="1"/>
</dbReference>
<accession>A0A9X9T7H1</accession>
<gene>
    <name evidence="2" type="primary">mobB</name>
    <name evidence="2" type="ORF">OU421_09650</name>
</gene>
<evidence type="ECO:0000259" key="1">
    <source>
        <dbReference type="Pfam" id="PF03205"/>
    </source>
</evidence>
<dbReference type="EMBL" id="CP113361">
    <property type="protein sequence ID" value="WAI00685.1"/>
    <property type="molecule type" value="Genomic_DNA"/>
</dbReference>
<dbReference type="Pfam" id="PF02391">
    <property type="entry name" value="MoaE"/>
    <property type="match status" value="1"/>
</dbReference>
<name>A0A9X9T7H1_METOG</name>
<evidence type="ECO:0000313" key="2">
    <source>
        <dbReference type="EMBL" id="WAI00685.1"/>
    </source>
</evidence>
<dbReference type="InterPro" id="IPR003448">
    <property type="entry name" value="Mopterin_biosynth_MoaE"/>
</dbReference>
<dbReference type="InterPro" id="IPR004435">
    <property type="entry name" value="MobB_dom"/>
</dbReference>
<dbReference type="AlphaFoldDB" id="A0A9X9T7H1"/>
<dbReference type="NCBIfam" id="TIGR00176">
    <property type="entry name" value="mobB"/>
    <property type="match status" value="1"/>
</dbReference>
<dbReference type="Pfam" id="PF03205">
    <property type="entry name" value="MobB"/>
    <property type="match status" value="1"/>
</dbReference>
<dbReference type="InterPro" id="IPR027417">
    <property type="entry name" value="P-loop_NTPase"/>
</dbReference>
<dbReference type="InterPro" id="IPR036563">
    <property type="entry name" value="MoaE_sf"/>
</dbReference>
<keyword evidence="3" id="KW-1185">Reference proteome</keyword>
<proteinExistence type="predicted"/>
<dbReference type="PANTHER" id="PTHR40072:SF1">
    <property type="entry name" value="MOLYBDOPTERIN-GUANINE DINUCLEOTIDE BIOSYNTHESIS ADAPTER PROTEIN"/>
    <property type="match status" value="1"/>
</dbReference>
<dbReference type="SUPFAM" id="SSF52540">
    <property type="entry name" value="P-loop containing nucleoside triphosphate hydrolases"/>
    <property type="match status" value="1"/>
</dbReference>
<protein>
    <submittedName>
        <fullName evidence="2">Molybdopterin-guanine dinucleotide biosynthesis protein B</fullName>
    </submittedName>
</protein>
<evidence type="ECO:0000313" key="3">
    <source>
        <dbReference type="Proteomes" id="UP001163096"/>
    </source>
</evidence>
<dbReference type="KEGG" id="mou:OU421_09650"/>
<dbReference type="InterPro" id="IPR052539">
    <property type="entry name" value="MGD_biosynthesis_adapter"/>
</dbReference>
<dbReference type="Gene3D" id="3.40.50.300">
    <property type="entry name" value="P-loop containing nucleotide triphosphate hydrolases"/>
    <property type="match status" value="1"/>
</dbReference>